<feature type="transmembrane region" description="Helical" evidence="7">
    <location>
        <begin position="91"/>
        <end position="111"/>
    </location>
</feature>
<organism evidence="9 10">
    <name type="scientific">Falsiroseomonas tokyonensis</name>
    <dbReference type="NCBI Taxonomy" id="430521"/>
    <lineage>
        <taxon>Bacteria</taxon>
        <taxon>Pseudomonadati</taxon>
        <taxon>Pseudomonadota</taxon>
        <taxon>Alphaproteobacteria</taxon>
        <taxon>Acetobacterales</taxon>
        <taxon>Roseomonadaceae</taxon>
        <taxon>Falsiroseomonas</taxon>
    </lineage>
</organism>
<keyword evidence="4 7" id="KW-0812">Transmembrane</keyword>
<sequence>MPHLLALLALAAAWEAAARAGWVAPLLFPAPTVILDWLLASLRSGEMAEDLAASAQRLAMGVGPGVGLGLLAGLAMGLLPRLHRALDPVIAGLHPMPKVALLPLFLVLFGFGERAQVVPVALVAFFPTAIAGAVAVRSIDPLLWDVARNYGAGRLMLLRRLVLPGSWPMLRAGIRLSLNAAIVVLISVEMLTGSDGLGGAVWQSWQTMRVEQLYGTLLVVATLGIVFNRCLGR</sequence>
<reference evidence="10" key="1">
    <citation type="journal article" date="2019" name="Int. J. Syst. Evol. Microbiol.">
        <title>The Global Catalogue of Microorganisms (GCM) 10K type strain sequencing project: providing services to taxonomists for standard genome sequencing and annotation.</title>
        <authorList>
            <consortium name="The Broad Institute Genomics Platform"/>
            <consortium name="The Broad Institute Genome Sequencing Center for Infectious Disease"/>
            <person name="Wu L."/>
            <person name="Ma J."/>
        </authorList>
    </citation>
    <scope>NUCLEOTIDE SEQUENCE [LARGE SCALE GENOMIC DNA]</scope>
    <source>
        <strain evidence="10">CGMCC 1.16855</strain>
    </source>
</reference>
<dbReference type="Proteomes" id="UP001595420">
    <property type="component" value="Unassembled WGS sequence"/>
</dbReference>
<keyword evidence="2 7" id="KW-0813">Transport</keyword>
<comment type="similarity">
    <text evidence="7">Belongs to the binding-protein-dependent transport system permease family.</text>
</comment>
<dbReference type="PROSITE" id="PS50928">
    <property type="entry name" value="ABC_TM1"/>
    <property type="match status" value="1"/>
</dbReference>
<feature type="transmembrane region" description="Helical" evidence="7">
    <location>
        <begin position="117"/>
        <end position="136"/>
    </location>
</feature>
<evidence type="ECO:0000256" key="3">
    <source>
        <dbReference type="ARBA" id="ARBA00022475"/>
    </source>
</evidence>
<keyword evidence="3" id="KW-1003">Cell membrane</keyword>
<evidence type="ECO:0000256" key="4">
    <source>
        <dbReference type="ARBA" id="ARBA00022692"/>
    </source>
</evidence>
<accession>A0ABV7C4E3</accession>
<feature type="transmembrane region" description="Helical" evidence="7">
    <location>
        <begin position="213"/>
        <end position="231"/>
    </location>
</feature>
<feature type="transmembrane region" description="Helical" evidence="7">
    <location>
        <begin position="58"/>
        <end position="79"/>
    </location>
</feature>
<evidence type="ECO:0000313" key="9">
    <source>
        <dbReference type="EMBL" id="MFC3003588.1"/>
    </source>
</evidence>
<evidence type="ECO:0000256" key="2">
    <source>
        <dbReference type="ARBA" id="ARBA00022448"/>
    </source>
</evidence>
<dbReference type="InterPro" id="IPR000515">
    <property type="entry name" value="MetI-like"/>
</dbReference>
<feature type="domain" description="ABC transmembrane type-1" evidence="8">
    <location>
        <begin position="51"/>
        <end position="233"/>
    </location>
</feature>
<evidence type="ECO:0000256" key="5">
    <source>
        <dbReference type="ARBA" id="ARBA00022989"/>
    </source>
</evidence>
<evidence type="ECO:0000313" key="10">
    <source>
        <dbReference type="Proteomes" id="UP001595420"/>
    </source>
</evidence>
<evidence type="ECO:0000259" key="8">
    <source>
        <dbReference type="PROSITE" id="PS50928"/>
    </source>
</evidence>
<keyword evidence="5 7" id="KW-1133">Transmembrane helix</keyword>
<evidence type="ECO:0000256" key="6">
    <source>
        <dbReference type="ARBA" id="ARBA00023136"/>
    </source>
</evidence>
<name>A0ABV7C4E3_9PROT</name>
<evidence type="ECO:0000256" key="7">
    <source>
        <dbReference type="RuleBase" id="RU363032"/>
    </source>
</evidence>
<keyword evidence="10" id="KW-1185">Reference proteome</keyword>
<gene>
    <name evidence="9" type="ORF">ACFOD3_27090</name>
</gene>
<proteinExistence type="inferred from homology"/>
<dbReference type="PANTHER" id="PTHR30151">
    <property type="entry name" value="ALKANE SULFONATE ABC TRANSPORTER-RELATED, MEMBRANE SUBUNIT"/>
    <property type="match status" value="1"/>
</dbReference>
<dbReference type="EMBL" id="JBHRSB010000012">
    <property type="protein sequence ID" value="MFC3003588.1"/>
    <property type="molecule type" value="Genomic_DNA"/>
</dbReference>
<dbReference type="PANTHER" id="PTHR30151:SF25">
    <property type="entry name" value="TAURINE TRANSPORT SYSTEM PERMEASE PROTEIN TAUC"/>
    <property type="match status" value="1"/>
</dbReference>
<evidence type="ECO:0000256" key="1">
    <source>
        <dbReference type="ARBA" id="ARBA00004651"/>
    </source>
</evidence>
<dbReference type="RefSeq" id="WP_216840036.1">
    <property type="nucleotide sequence ID" value="NZ_JAFNJS010000012.1"/>
</dbReference>
<protein>
    <submittedName>
        <fullName evidence="9">ABC transporter permease</fullName>
    </submittedName>
</protein>
<keyword evidence="6 7" id="KW-0472">Membrane</keyword>
<comment type="subcellular location">
    <subcellularLocation>
        <location evidence="1 7">Cell membrane</location>
        <topology evidence="1 7">Multi-pass membrane protein</topology>
    </subcellularLocation>
</comment>
<comment type="caution">
    <text evidence="9">The sequence shown here is derived from an EMBL/GenBank/DDBJ whole genome shotgun (WGS) entry which is preliminary data.</text>
</comment>
<dbReference type="Pfam" id="PF00528">
    <property type="entry name" value="BPD_transp_1"/>
    <property type="match status" value="1"/>
</dbReference>